<reference evidence="3 4" key="1">
    <citation type="submission" date="2017-02" db="EMBL/GenBank/DDBJ databases">
        <title>The new phylogeny of genus Mycobacterium.</title>
        <authorList>
            <person name="Tortoli E."/>
            <person name="Trovato A."/>
            <person name="Cirillo D.M."/>
        </authorList>
    </citation>
    <scope>NUCLEOTIDE SEQUENCE [LARGE SCALE GENOMIC DNA]</scope>
    <source>
        <strain evidence="3 4">DSM 45230</strain>
    </source>
</reference>
<accession>A0AA41XRD0</accession>
<proteinExistence type="predicted"/>
<dbReference type="AlphaFoldDB" id="A0AA41XRD0"/>
<dbReference type="SUPFAM" id="SSF55785">
    <property type="entry name" value="PYP-like sensor domain (PAS domain)"/>
    <property type="match status" value="1"/>
</dbReference>
<reference evidence="2" key="2">
    <citation type="submission" date="2020-07" db="EMBL/GenBank/DDBJ databases">
        <authorList>
            <person name="Pettersson B.M.F."/>
            <person name="Behra P.R.K."/>
            <person name="Ramesh M."/>
            <person name="Das S."/>
            <person name="Dasgupta S."/>
            <person name="Kirsebom L.A."/>
        </authorList>
    </citation>
    <scope>NUCLEOTIDE SEQUENCE</scope>
    <source>
        <strain evidence="2">CCUG 55640</strain>
    </source>
</reference>
<dbReference type="CDD" id="cd00130">
    <property type="entry name" value="PAS"/>
    <property type="match status" value="1"/>
</dbReference>
<evidence type="ECO:0000259" key="1">
    <source>
        <dbReference type="PROSITE" id="PS50112"/>
    </source>
</evidence>
<dbReference type="Proteomes" id="UP001141650">
    <property type="component" value="Unassembled WGS sequence"/>
</dbReference>
<evidence type="ECO:0000313" key="2">
    <source>
        <dbReference type="EMBL" id="MCV7380249.1"/>
    </source>
</evidence>
<dbReference type="InterPro" id="IPR000014">
    <property type="entry name" value="PAS"/>
</dbReference>
<dbReference type="PROSITE" id="PS50112">
    <property type="entry name" value="PAS"/>
    <property type="match status" value="1"/>
</dbReference>
<evidence type="ECO:0000313" key="3">
    <source>
        <dbReference type="EMBL" id="OQZ87890.1"/>
    </source>
</evidence>
<gene>
    <name evidence="3" type="ORF">BST11_25695</name>
    <name evidence="2" type="ORF">H7K38_16500</name>
</gene>
<feature type="domain" description="PAS" evidence="1">
    <location>
        <begin position="16"/>
        <end position="55"/>
    </location>
</feature>
<dbReference type="NCBIfam" id="TIGR00229">
    <property type="entry name" value="sensory_box"/>
    <property type="match status" value="1"/>
</dbReference>
<reference evidence="2" key="3">
    <citation type="journal article" date="2022" name="BMC Genomics">
        <title>Comparative genome analysis of mycobacteria focusing on tRNA and non-coding RNA.</title>
        <authorList>
            <person name="Behra P.R.K."/>
            <person name="Pettersson B.M.F."/>
            <person name="Ramesh M."/>
            <person name="Das S."/>
            <person name="Dasgupta S."/>
            <person name="Kirsebom L.A."/>
        </authorList>
    </citation>
    <scope>NUCLEOTIDE SEQUENCE</scope>
    <source>
        <strain evidence="2">CCUG 55640</strain>
    </source>
</reference>
<dbReference type="Proteomes" id="UP000192319">
    <property type="component" value="Unassembled WGS sequence"/>
</dbReference>
<keyword evidence="4" id="KW-1185">Reference proteome</keyword>
<dbReference type="Gene3D" id="3.30.450.20">
    <property type="entry name" value="PAS domain"/>
    <property type="match status" value="1"/>
</dbReference>
<evidence type="ECO:0000313" key="4">
    <source>
        <dbReference type="Proteomes" id="UP000192319"/>
    </source>
</evidence>
<organism evidence="2 5">
    <name type="scientific">Mycobacterium alsense</name>
    <dbReference type="NCBI Taxonomy" id="324058"/>
    <lineage>
        <taxon>Bacteria</taxon>
        <taxon>Bacillati</taxon>
        <taxon>Actinomycetota</taxon>
        <taxon>Actinomycetes</taxon>
        <taxon>Mycobacteriales</taxon>
        <taxon>Mycobacteriaceae</taxon>
        <taxon>Mycobacterium</taxon>
    </lineage>
</organism>
<sequence length="142" mass="15495">MDAAGAAHDHRTTVTVDREGIIHQWGDAVTEVVGHSSGDTLGRSLNVVIPTVLRPMHWWGFDLAMKTGRLPRKLFKVPALRKDGRIVVAHAIIDLVPGQSRGADGAVVTFVGVAAPWRGKLWEAVLAPLNFAHRAWRRARTG</sequence>
<evidence type="ECO:0000313" key="5">
    <source>
        <dbReference type="Proteomes" id="UP001141650"/>
    </source>
</evidence>
<protein>
    <submittedName>
        <fullName evidence="2">PAS domain S-box protein</fullName>
    </submittedName>
    <submittedName>
        <fullName evidence="3">PAS sensor protein</fullName>
    </submittedName>
</protein>
<name>A0AA41XRD0_9MYCO</name>
<dbReference type="EMBL" id="JACKVH010000015">
    <property type="protein sequence ID" value="MCV7380249.1"/>
    <property type="molecule type" value="Genomic_DNA"/>
</dbReference>
<comment type="caution">
    <text evidence="2">The sequence shown here is derived from an EMBL/GenBank/DDBJ whole genome shotgun (WGS) entry which is preliminary data.</text>
</comment>
<dbReference type="InterPro" id="IPR035965">
    <property type="entry name" value="PAS-like_dom_sf"/>
</dbReference>
<dbReference type="EMBL" id="MVHD01000083">
    <property type="protein sequence ID" value="OQZ87890.1"/>
    <property type="molecule type" value="Genomic_DNA"/>
</dbReference>